<reference evidence="2 3" key="1">
    <citation type="submission" date="2024-01" db="EMBL/GenBank/DDBJ databases">
        <title>The genomes of 5 underutilized Papilionoideae crops provide insights into root nodulation and disease resistanc.</title>
        <authorList>
            <person name="Jiang F."/>
        </authorList>
    </citation>
    <scope>NUCLEOTIDE SEQUENCE [LARGE SCALE GENOMIC DNA]</scope>
    <source>
        <strain evidence="2">LVBAO_FW01</strain>
        <tissue evidence="2">Leaves</tissue>
    </source>
</reference>
<dbReference type="GO" id="GO:0016491">
    <property type="term" value="F:oxidoreductase activity"/>
    <property type="evidence" value="ECO:0007669"/>
    <property type="project" value="InterPro"/>
</dbReference>
<proteinExistence type="predicted"/>
<evidence type="ECO:0000313" key="2">
    <source>
        <dbReference type="EMBL" id="KAK7344926.1"/>
    </source>
</evidence>
<keyword evidence="3" id="KW-1185">Reference proteome</keyword>
<accession>A0AAN9LZB3</accession>
<sequence>MGLAPGVKPYTLSNLMLIESLLTMLVSLSHLSELGLRIGTVNSSAGLPPGVLNIVFGYGPTTSATLASHMNVDKVFCETKHLKLLLYGMELPKELIMNLV</sequence>
<comment type="caution">
    <text evidence="2">The sequence shown here is derived from an EMBL/GenBank/DDBJ whole genome shotgun (WGS) entry which is preliminary data.</text>
</comment>
<dbReference type="Pfam" id="PF00171">
    <property type="entry name" value="Aldedh"/>
    <property type="match status" value="1"/>
</dbReference>
<organism evidence="2 3">
    <name type="scientific">Canavalia gladiata</name>
    <name type="common">Sword bean</name>
    <name type="synonym">Dolichos gladiatus</name>
    <dbReference type="NCBI Taxonomy" id="3824"/>
    <lineage>
        <taxon>Eukaryota</taxon>
        <taxon>Viridiplantae</taxon>
        <taxon>Streptophyta</taxon>
        <taxon>Embryophyta</taxon>
        <taxon>Tracheophyta</taxon>
        <taxon>Spermatophyta</taxon>
        <taxon>Magnoliopsida</taxon>
        <taxon>eudicotyledons</taxon>
        <taxon>Gunneridae</taxon>
        <taxon>Pentapetalae</taxon>
        <taxon>rosids</taxon>
        <taxon>fabids</taxon>
        <taxon>Fabales</taxon>
        <taxon>Fabaceae</taxon>
        <taxon>Papilionoideae</taxon>
        <taxon>50 kb inversion clade</taxon>
        <taxon>NPAAA clade</taxon>
        <taxon>indigoferoid/millettioid clade</taxon>
        <taxon>Phaseoleae</taxon>
        <taxon>Canavalia</taxon>
    </lineage>
</organism>
<dbReference type="InterPro" id="IPR016161">
    <property type="entry name" value="Ald_DH/histidinol_DH"/>
</dbReference>
<feature type="domain" description="Aldehyde dehydrogenase" evidence="1">
    <location>
        <begin position="36"/>
        <end position="75"/>
    </location>
</feature>
<name>A0AAN9LZB3_CANGL</name>
<dbReference type="InterPro" id="IPR015590">
    <property type="entry name" value="Aldehyde_DH_dom"/>
</dbReference>
<dbReference type="SUPFAM" id="SSF53720">
    <property type="entry name" value="ALDH-like"/>
    <property type="match status" value="1"/>
</dbReference>
<evidence type="ECO:0000313" key="3">
    <source>
        <dbReference type="Proteomes" id="UP001367508"/>
    </source>
</evidence>
<gene>
    <name evidence="2" type="ORF">VNO77_15174</name>
</gene>
<dbReference type="EMBL" id="JAYMYQ010000003">
    <property type="protein sequence ID" value="KAK7344926.1"/>
    <property type="molecule type" value="Genomic_DNA"/>
</dbReference>
<dbReference type="AlphaFoldDB" id="A0AAN9LZB3"/>
<dbReference type="InterPro" id="IPR016162">
    <property type="entry name" value="Ald_DH_N"/>
</dbReference>
<protein>
    <recommendedName>
        <fullName evidence="1">Aldehyde dehydrogenase domain-containing protein</fullName>
    </recommendedName>
</protein>
<evidence type="ECO:0000259" key="1">
    <source>
        <dbReference type="Pfam" id="PF00171"/>
    </source>
</evidence>
<dbReference type="Gene3D" id="3.40.605.10">
    <property type="entry name" value="Aldehyde Dehydrogenase, Chain A, domain 1"/>
    <property type="match status" value="1"/>
</dbReference>
<dbReference type="Proteomes" id="UP001367508">
    <property type="component" value="Unassembled WGS sequence"/>
</dbReference>